<gene>
    <name evidence="1" type="ORF">BLA29_013489</name>
</gene>
<name>A0A1Y3BMJ1_EURMA</name>
<dbReference type="AlphaFoldDB" id="A0A1Y3BMJ1"/>
<reference evidence="1 2" key="1">
    <citation type="submission" date="2017-03" db="EMBL/GenBank/DDBJ databases">
        <title>Genome Survey of Euroglyphus maynei.</title>
        <authorList>
            <person name="Arlian L.G."/>
            <person name="Morgan M.S."/>
            <person name="Rider S.D."/>
        </authorList>
    </citation>
    <scope>NUCLEOTIDE SEQUENCE [LARGE SCALE GENOMIC DNA]</scope>
    <source>
        <strain evidence="1">Arlian Lab</strain>
        <tissue evidence="1">Whole body</tissue>
    </source>
</reference>
<evidence type="ECO:0000313" key="1">
    <source>
        <dbReference type="EMBL" id="OTF81297.1"/>
    </source>
</evidence>
<dbReference type="Proteomes" id="UP000194236">
    <property type="component" value="Unassembled WGS sequence"/>
</dbReference>
<feature type="non-terminal residue" evidence="1">
    <location>
        <position position="62"/>
    </location>
</feature>
<protein>
    <submittedName>
        <fullName evidence="1">Uncharacterized protein</fullName>
    </submittedName>
</protein>
<proteinExistence type="predicted"/>
<accession>A0A1Y3BMJ1</accession>
<comment type="caution">
    <text evidence="1">The sequence shown here is derived from an EMBL/GenBank/DDBJ whole genome shotgun (WGS) entry which is preliminary data.</text>
</comment>
<evidence type="ECO:0000313" key="2">
    <source>
        <dbReference type="Proteomes" id="UP000194236"/>
    </source>
</evidence>
<keyword evidence="2" id="KW-1185">Reference proteome</keyword>
<sequence>MEQQPNPYASYLRVQAYNPYMDPNANQQYQYSPLIPNDQLYAYMNQSTMVAGIQQQPSQSTP</sequence>
<dbReference type="EMBL" id="MUJZ01014343">
    <property type="protein sequence ID" value="OTF81297.1"/>
    <property type="molecule type" value="Genomic_DNA"/>
</dbReference>
<organism evidence="1 2">
    <name type="scientific">Euroglyphus maynei</name>
    <name type="common">Mayne's house dust mite</name>
    <dbReference type="NCBI Taxonomy" id="6958"/>
    <lineage>
        <taxon>Eukaryota</taxon>
        <taxon>Metazoa</taxon>
        <taxon>Ecdysozoa</taxon>
        <taxon>Arthropoda</taxon>
        <taxon>Chelicerata</taxon>
        <taxon>Arachnida</taxon>
        <taxon>Acari</taxon>
        <taxon>Acariformes</taxon>
        <taxon>Sarcoptiformes</taxon>
        <taxon>Astigmata</taxon>
        <taxon>Psoroptidia</taxon>
        <taxon>Analgoidea</taxon>
        <taxon>Pyroglyphidae</taxon>
        <taxon>Pyroglyphinae</taxon>
        <taxon>Euroglyphus</taxon>
    </lineage>
</organism>